<dbReference type="InterPro" id="IPR050251">
    <property type="entry name" value="HpcH-HpaI_aldolase"/>
</dbReference>
<reference evidence="5 6" key="1">
    <citation type="submission" date="2019-02" db="EMBL/GenBank/DDBJ databases">
        <title>Deep-cultivation of Planctomycetes and their phenomic and genomic characterization uncovers novel biology.</title>
        <authorList>
            <person name="Wiegand S."/>
            <person name="Jogler M."/>
            <person name="Boedeker C."/>
            <person name="Pinto D."/>
            <person name="Vollmers J."/>
            <person name="Rivas-Marin E."/>
            <person name="Kohn T."/>
            <person name="Peeters S.H."/>
            <person name="Heuer A."/>
            <person name="Rast P."/>
            <person name="Oberbeckmann S."/>
            <person name="Bunk B."/>
            <person name="Jeske O."/>
            <person name="Meyerdierks A."/>
            <person name="Storesund J.E."/>
            <person name="Kallscheuer N."/>
            <person name="Luecker S."/>
            <person name="Lage O.M."/>
            <person name="Pohl T."/>
            <person name="Merkel B.J."/>
            <person name="Hornburger P."/>
            <person name="Mueller R.-W."/>
            <person name="Bruemmer F."/>
            <person name="Labrenz M."/>
            <person name="Spormann A.M."/>
            <person name="Op den Camp H."/>
            <person name="Overmann J."/>
            <person name="Amann R."/>
            <person name="Jetten M.S.M."/>
            <person name="Mascher T."/>
            <person name="Medema M.H."/>
            <person name="Devos D.P."/>
            <person name="Kaster A.-K."/>
            <person name="Ovreas L."/>
            <person name="Rohde M."/>
            <person name="Galperin M.Y."/>
            <person name="Jogler C."/>
        </authorList>
    </citation>
    <scope>NUCLEOTIDE SEQUENCE [LARGE SCALE GENOMIC DNA]</scope>
    <source>
        <strain evidence="5 6">Pan44</strain>
    </source>
</reference>
<organism evidence="5 6">
    <name type="scientific">Caulifigura coniformis</name>
    <dbReference type="NCBI Taxonomy" id="2527983"/>
    <lineage>
        <taxon>Bacteria</taxon>
        <taxon>Pseudomonadati</taxon>
        <taxon>Planctomycetota</taxon>
        <taxon>Planctomycetia</taxon>
        <taxon>Planctomycetales</taxon>
        <taxon>Planctomycetaceae</taxon>
        <taxon>Caulifigura</taxon>
    </lineage>
</organism>
<evidence type="ECO:0000259" key="4">
    <source>
        <dbReference type="Pfam" id="PF03328"/>
    </source>
</evidence>
<dbReference type="EMBL" id="CP036271">
    <property type="protein sequence ID" value="QDT55558.1"/>
    <property type="molecule type" value="Genomic_DNA"/>
</dbReference>
<protein>
    <submittedName>
        <fullName evidence="5">5-keto-4-deoxy-D-glucarate aldolase</fullName>
        <ecNumber evidence="5">4.1.2.20</ecNumber>
    </submittedName>
</protein>
<feature type="domain" description="HpcH/HpaI aldolase/citrate lyase" evidence="4">
    <location>
        <begin position="88"/>
        <end position="263"/>
    </location>
</feature>
<dbReference type="EC" id="4.1.2.20" evidence="5"/>
<sequence>MKLRFMAPALPVFILHPSALILPSPMFQTLRSRLVKGERVVVCGIGRVFHTNFVQCIGVTGGFHGVWIDQEHCGLTMRELEVACVTCRAAGLDSFVRIAPTSYAVVTQCLEAGAGGIMAAMVKNAAETEQIVQWAKFAPRGTRGLNNGGVDGRFGNMSAKDFCETANRESLVIIQIETAQAVEEAEAIAAVDGVDMLFIGPFDLSQAMGVTGDFFHPKCLAAIDKVAAACKKAGKKWAALTTTPEHCEMLLEKGCSLITPASDMRIVNAGIKAIKDNFPQVFARK</sequence>
<dbReference type="Pfam" id="PF03328">
    <property type="entry name" value="HpcH_HpaI"/>
    <property type="match status" value="1"/>
</dbReference>
<evidence type="ECO:0000313" key="6">
    <source>
        <dbReference type="Proteomes" id="UP000315700"/>
    </source>
</evidence>
<dbReference type="GO" id="GO:0046872">
    <property type="term" value="F:metal ion binding"/>
    <property type="evidence" value="ECO:0007669"/>
    <property type="project" value="UniProtKB-KW"/>
</dbReference>
<dbReference type="InterPro" id="IPR005000">
    <property type="entry name" value="Aldolase/citrate-lyase_domain"/>
</dbReference>
<evidence type="ECO:0000313" key="5">
    <source>
        <dbReference type="EMBL" id="QDT55558.1"/>
    </source>
</evidence>
<proteinExistence type="inferred from homology"/>
<dbReference type="Gene3D" id="3.20.20.60">
    <property type="entry name" value="Phosphoenolpyruvate-binding domains"/>
    <property type="match status" value="1"/>
</dbReference>
<dbReference type="PANTHER" id="PTHR30502:SF0">
    <property type="entry name" value="PHOSPHOENOLPYRUVATE CARBOXYLASE FAMILY PROTEIN"/>
    <property type="match status" value="1"/>
</dbReference>
<dbReference type="InParanoid" id="A0A517SHE7"/>
<accession>A0A517SHE7</accession>
<keyword evidence="3 5" id="KW-0456">Lyase</keyword>
<dbReference type="InterPro" id="IPR015813">
    <property type="entry name" value="Pyrv/PenolPyrv_kinase-like_dom"/>
</dbReference>
<evidence type="ECO:0000256" key="2">
    <source>
        <dbReference type="ARBA" id="ARBA00022723"/>
    </source>
</evidence>
<dbReference type="Proteomes" id="UP000315700">
    <property type="component" value="Chromosome"/>
</dbReference>
<dbReference type="PANTHER" id="PTHR30502">
    <property type="entry name" value="2-KETO-3-DEOXY-L-RHAMNONATE ALDOLASE"/>
    <property type="match status" value="1"/>
</dbReference>
<dbReference type="GO" id="GO:0005737">
    <property type="term" value="C:cytoplasm"/>
    <property type="evidence" value="ECO:0007669"/>
    <property type="project" value="TreeGrafter"/>
</dbReference>
<dbReference type="KEGG" id="ccos:Pan44_36020"/>
<keyword evidence="6" id="KW-1185">Reference proteome</keyword>
<comment type="similarity">
    <text evidence="1">Belongs to the HpcH/HpaI aldolase family.</text>
</comment>
<evidence type="ECO:0000256" key="1">
    <source>
        <dbReference type="ARBA" id="ARBA00005568"/>
    </source>
</evidence>
<dbReference type="AlphaFoldDB" id="A0A517SHE7"/>
<evidence type="ECO:0000256" key="3">
    <source>
        <dbReference type="ARBA" id="ARBA00023239"/>
    </source>
</evidence>
<dbReference type="InterPro" id="IPR040442">
    <property type="entry name" value="Pyrv_kinase-like_dom_sf"/>
</dbReference>
<name>A0A517SHE7_9PLAN</name>
<gene>
    <name evidence="5" type="primary">garL</name>
    <name evidence="5" type="ORF">Pan44_36020</name>
</gene>
<dbReference type="GO" id="GO:0008672">
    <property type="term" value="F:2-dehydro-3-deoxyglucarate aldolase activity"/>
    <property type="evidence" value="ECO:0007669"/>
    <property type="project" value="UniProtKB-EC"/>
</dbReference>
<keyword evidence="2" id="KW-0479">Metal-binding</keyword>
<dbReference type="SUPFAM" id="SSF51621">
    <property type="entry name" value="Phosphoenolpyruvate/pyruvate domain"/>
    <property type="match status" value="1"/>
</dbReference>